<dbReference type="SUPFAM" id="SSF52768">
    <property type="entry name" value="Arginase/deacetylase"/>
    <property type="match status" value="1"/>
</dbReference>
<organism evidence="5 6">
    <name type="scientific">Frigoriglobus tundricola</name>
    <dbReference type="NCBI Taxonomy" id="2774151"/>
    <lineage>
        <taxon>Bacteria</taxon>
        <taxon>Pseudomonadati</taxon>
        <taxon>Planctomycetota</taxon>
        <taxon>Planctomycetia</taxon>
        <taxon>Gemmatales</taxon>
        <taxon>Gemmataceae</taxon>
        <taxon>Frigoriglobus</taxon>
    </lineage>
</organism>
<comment type="similarity">
    <text evidence="1">Belongs to the histone deacetylase family.</text>
</comment>
<protein>
    <submittedName>
        <fullName evidence="5">Acetoin utilization protein AcuC</fullName>
    </submittedName>
</protein>
<keyword evidence="2" id="KW-0378">Hydrolase</keyword>
<dbReference type="GO" id="GO:0004407">
    <property type="term" value="F:histone deacetylase activity"/>
    <property type="evidence" value="ECO:0007669"/>
    <property type="project" value="InterPro"/>
</dbReference>
<proteinExistence type="inferred from homology"/>
<dbReference type="EMBL" id="CP053452">
    <property type="protein sequence ID" value="QJW94047.1"/>
    <property type="molecule type" value="Genomic_DNA"/>
</dbReference>
<evidence type="ECO:0000313" key="5">
    <source>
        <dbReference type="EMBL" id="QJW94047.1"/>
    </source>
</evidence>
<keyword evidence="6" id="KW-1185">Reference proteome</keyword>
<evidence type="ECO:0000256" key="2">
    <source>
        <dbReference type="ARBA" id="ARBA00022801"/>
    </source>
</evidence>
<dbReference type="Gene3D" id="3.40.800.20">
    <property type="entry name" value="Histone deacetylase domain"/>
    <property type="match status" value="1"/>
</dbReference>
<gene>
    <name evidence="5" type="ORF">FTUN_1566</name>
</gene>
<sequence>MKLVYTRRYNIGFLGFERLHPFDSRKYGRAWRAVGQEVRHLRNRAWVGVPRPASVADLAAVHDPAYLKRLYDPQELATALELPFVRRLPAWAAWRVIVRPMRWAVTGSLVAARAALASGLAVNLSGGYHHAKPDRGEGFCLFNDIAHLIHGLRAGGQLAPGDRVAYVDLDAHQGNGVSHHFRADSRVFMYDAFNPRIYPSYDRAARDRVDCPVPLPERCTGAQYLRLLELSLPGFIDSIQRAGRVGLAVYNAGTDVFAGDALGGLDLSAADVLTRDLYVIDLLRARGLPVVMLLSGGYSRESYRLVANTLVALLRRYGGDSSSSAPDGNQGRNGTSLGGSAPRTSGHGRCVERRGAVETEGTFSSRTAA</sequence>
<dbReference type="GO" id="GO:0016787">
    <property type="term" value="F:hydrolase activity"/>
    <property type="evidence" value="ECO:0007669"/>
    <property type="project" value="UniProtKB-KW"/>
</dbReference>
<accession>A0A6M5YJ21</accession>
<dbReference type="InterPro" id="IPR023801">
    <property type="entry name" value="His_deacetylse_dom"/>
</dbReference>
<dbReference type="CDD" id="cd09993">
    <property type="entry name" value="HDAC_classIV"/>
    <property type="match status" value="1"/>
</dbReference>
<feature type="compositionally biased region" description="Polar residues" evidence="3">
    <location>
        <begin position="320"/>
        <end position="335"/>
    </location>
</feature>
<dbReference type="Proteomes" id="UP000503447">
    <property type="component" value="Chromosome"/>
</dbReference>
<feature type="region of interest" description="Disordered" evidence="3">
    <location>
        <begin position="320"/>
        <end position="369"/>
    </location>
</feature>
<dbReference type="GO" id="GO:0040029">
    <property type="term" value="P:epigenetic regulation of gene expression"/>
    <property type="evidence" value="ECO:0007669"/>
    <property type="project" value="TreeGrafter"/>
</dbReference>
<dbReference type="InterPro" id="IPR023696">
    <property type="entry name" value="Ureohydrolase_dom_sf"/>
</dbReference>
<evidence type="ECO:0000259" key="4">
    <source>
        <dbReference type="Pfam" id="PF00850"/>
    </source>
</evidence>
<dbReference type="PANTHER" id="PTHR10625">
    <property type="entry name" value="HISTONE DEACETYLASE HDAC1-RELATED"/>
    <property type="match status" value="1"/>
</dbReference>
<dbReference type="InterPro" id="IPR044150">
    <property type="entry name" value="HDAC_classIV"/>
</dbReference>
<dbReference type="InterPro" id="IPR037138">
    <property type="entry name" value="His_deacetylse_dom_sf"/>
</dbReference>
<dbReference type="Pfam" id="PF00850">
    <property type="entry name" value="Hist_deacetyl"/>
    <property type="match status" value="1"/>
</dbReference>
<evidence type="ECO:0000256" key="3">
    <source>
        <dbReference type="SAM" id="MobiDB-lite"/>
    </source>
</evidence>
<dbReference type="AlphaFoldDB" id="A0A6M5YJ21"/>
<dbReference type="PANTHER" id="PTHR10625:SF23">
    <property type="entry name" value="HISTONE DEACETYLASE 11"/>
    <property type="match status" value="1"/>
</dbReference>
<dbReference type="RefSeq" id="WP_171470131.1">
    <property type="nucleotide sequence ID" value="NZ_CP053452.2"/>
</dbReference>
<feature type="domain" description="Histone deacetylase" evidence="4">
    <location>
        <begin position="20"/>
        <end position="312"/>
    </location>
</feature>
<reference evidence="6" key="1">
    <citation type="submission" date="2020-05" db="EMBL/GenBank/DDBJ databases">
        <title>Frigoriglobus tundricola gen. nov., sp. nov., a psychrotolerant cellulolytic planctomycete of the family Gemmataceae with two divergent copies of 16S rRNA gene.</title>
        <authorList>
            <person name="Kulichevskaya I.S."/>
            <person name="Ivanova A.A."/>
            <person name="Naumoff D.G."/>
            <person name="Beletsky A.V."/>
            <person name="Rijpstra W.I.C."/>
            <person name="Sinninghe Damste J.S."/>
            <person name="Mardanov A.V."/>
            <person name="Ravin N.V."/>
            <person name="Dedysh S.N."/>
        </authorList>
    </citation>
    <scope>NUCLEOTIDE SEQUENCE [LARGE SCALE GENOMIC DNA]</scope>
    <source>
        <strain evidence="6">PL17</strain>
    </source>
</reference>
<dbReference type="KEGG" id="ftj:FTUN_1566"/>
<dbReference type="PRINTS" id="PR01270">
    <property type="entry name" value="HDASUPER"/>
</dbReference>
<evidence type="ECO:0000313" key="6">
    <source>
        <dbReference type="Proteomes" id="UP000503447"/>
    </source>
</evidence>
<evidence type="ECO:0000256" key="1">
    <source>
        <dbReference type="ARBA" id="ARBA00005947"/>
    </source>
</evidence>
<name>A0A6M5YJ21_9BACT</name>
<dbReference type="InterPro" id="IPR000286">
    <property type="entry name" value="HDACs"/>
</dbReference>